<dbReference type="Gene3D" id="3.80.10.10">
    <property type="entry name" value="Ribonuclease Inhibitor"/>
    <property type="match status" value="1"/>
</dbReference>
<accession>A0A9P0CDV4</accession>
<dbReference type="AlphaFoldDB" id="A0A9P0CDV4"/>
<name>A0A9P0CDV4_9CUCU</name>
<sequence length="283" mass="32552">MDDQKIHINNNTTFIDMDASTQTWHKPVESLFCLVLDYVVENMNFFINENEEKISALPFHVKNRMLRKFTISAHFWKKVDFKTVLVTLVNEQTHYINLTSADVDDDILKVLQKCINIRKLYLSRTKDIKISTKGLINLLKNCHSLTHLFLAHSNIVDDDVLECMADNCPNLMGLDIGGSTYVTDLGVTKISKLKHLSWITLSSTQISDEGITHLVQGPCKLKLKEMRIENTKVTDVGLKEIAENCPNLEILSFYSRRKRDDVSCPMFSSELKNLKQLTWTVNW</sequence>
<dbReference type="InterPro" id="IPR032675">
    <property type="entry name" value="LRR_dom_sf"/>
</dbReference>
<feature type="domain" description="F-box/LRR-repeat protein 15-like leucin rich repeat" evidence="1">
    <location>
        <begin position="70"/>
        <end position="240"/>
    </location>
</feature>
<dbReference type="InterPro" id="IPR057207">
    <property type="entry name" value="FBXL15_LRR"/>
</dbReference>
<proteinExistence type="predicted"/>
<evidence type="ECO:0000313" key="2">
    <source>
        <dbReference type="EMBL" id="CAH1098933.1"/>
    </source>
</evidence>
<evidence type="ECO:0000259" key="1">
    <source>
        <dbReference type="Pfam" id="PF25372"/>
    </source>
</evidence>
<dbReference type="Proteomes" id="UP001153636">
    <property type="component" value="Chromosome 1"/>
</dbReference>
<dbReference type="SUPFAM" id="SSF52047">
    <property type="entry name" value="RNI-like"/>
    <property type="match status" value="1"/>
</dbReference>
<dbReference type="PANTHER" id="PTHR13318">
    <property type="entry name" value="PARTNER OF PAIRED, ISOFORM B-RELATED"/>
    <property type="match status" value="1"/>
</dbReference>
<dbReference type="OrthoDB" id="10257471at2759"/>
<dbReference type="SMART" id="SM00367">
    <property type="entry name" value="LRR_CC"/>
    <property type="match status" value="4"/>
</dbReference>
<keyword evidence="3" id="KW-1185">Reference proteome</keyword>
<protein>
    <recommendedName>
        <fullName evidence="1">F-box/LRR-repeat protein 15-like leucin rich repeat domain-containing protein</fullName>
    </recommendedName>
</protein>
<evidence type="ECO:0000313" key="3">
    <source>
        <dbReference type="Proteomes" id="UP001153636"/>
    </source>
</evidence>
<dbReference type="GO" id="GO:0031146">
    <property type="term" value="P:SCF-dependent proteasomal ubiquitin-dependent protein catabolic process"/>
    <property type="evidence" value="ECO:0007669"/>
    <property type="project" value="TreeGrafter"/>
</dbReference>
<organism evidence="2 3">
    <name type="scientific">Psylliodes chrysocephalus</name>
    <dbReference type="NCBI Taxonomy" id="3402493"/>
    <lineage>
        <taxon>Eukaryota</taxon>
        <taxon>Metazoa</taxon>
        <taxon>Ecdysozoa</taxon>
        <taxon>Arthropoda</taxon>
        <taxon>Hexapoda</taxon>
        <taxon>Insecta</taxon>
        <taxon>Pterygota</taxon>
        <taxon>Neoptera</taxon>
        <taxon>Endopterygota</taxon>
        <taxon>Coleoptera</taxon>
        <taxon>Polyphaga</taxon>
        <taxon>Cucujiformia</taxon>
        <taxon>Chrysomeloidea</taxon>
        <taxon>Chrysomelidae</taxon>
        <taxon>Galerucinae</taxon>
        <taxon>Alticini</taxon>
        <taxon>Psylliodes</taxon>
    </lineage>
</organism>
<dbReference type="InterPro" id="IPR006553">
    <property type="entry name" value="Leu-rich_rpt_Cys-con_subtyp"/>
</dbReference>
<gene>
    <name evidence="2" type="ORF">PSYICH_LOCUS544</name>
</gene>
<dbReference type="Pfam" id="PF25372">
    <property type="entry name" value="DUF7885"/>
    <property type="match status" value="1"/>
</dbReference>
<dbReference type="GO" id="GO:0019005">
    <property type="term" value="C:SCF ubiquitin ligase complex"/>
    <property type="evidence" value="ECO:0007669"/>
    <property type="project" value="TreeGrafter"/>
</dbReference>
<reference evidence="2" key="1">
    <citation type="submission" date="2022-01" db="EMBL/GenBank/DDBJ databases">
        <authorList>
            <person name="King R."/>
        </authorList>
    </citation>
    <scope>NUCLEOTIDE SEQUENCE</scope>
</reference>
<dbReference type="EMBL" id="OV651813">
    <property type="protein sequence ID" value="CAH1098933.1"/>
    <property type="molecule type" value="Genomic_DNA"/>
</dbReference>